<dbReference type="InterPro" id="IPR002156">
    <property type="entry name" value="RNaseH_domain"/>
</dbReference>
<reference evidence="2" key="2">
    <citation type="submission" date="2015-03" db="UniProtKB">
        <authorList>
            <consortium name="EnsemblPlants"/>
        </authorList>
    </citation>
    <scope>IDENTIFICATION</scope>
</reference>
<keyword evidence="3" id="KW-1185">Reference proteome</keyword>
<dbReference type="Proteomes" id="UP000032141">
    <property type="component" value="Chromosome C2"/>
</dbReference>
<dbReference type="SUPFAM" id="SSF53098">
    <property type="entry name" value="Ribonuclease H-like"/>
    <property type="match status" value="1"/>
</dbReference>
<reference evidence="2 3" key="1">
    <citation type="journal article" date="2014" name="Genome Biol.">
        <title>Transcriptome and methylome profiling reveals relics of genome dominance in the mesopolyploid Brassica oleracea.</title>
        <authorList>
            <person name="Parkin I.A."/>
            <person name="Koh C."/>
            <person name="Tang H."/>
            <person name="Robinson S.J."/>
            <person name="Kagale S."/>
            <person name="Clarke W.E."/>
            <person name="Town C.D."/>
            <person name="Nixon J."/>
            <person name="Krishnakumar V."/>
            <person name="Bidwell S.L."/>
            <person name="Denoeud F."/>
            <person name="Belcram H."/>
            <person name="Links M.G."/>
            <person name="Just J."/>
            <person name="Clarke C."/>
            <person name="Bender T."/>
            <person name="Huebert T."/>
            <person name="Mason A.S."/>
            <person name="Pires J.C."/>
            <person name="Barker G."/>
            <person name="Moore J."/>
            <person name="Walley P.G."/>
            <person name="Manoli S."/>
            <person name="Batley J."/>
            <person name="Edwards D."/>
            <person name="Nelson M.N."/>
            <person name="Wang X."/>
            <person name="Paterson A.H."/>
            <person name="King G."/>
            <person name="Bancroft I."/>
            <person name="Chalhoub B."/>
            <person name="Sharpe A.G."/>
        </authorList>
    </citation>
    <scope>NUCLEOTIDE SEQUENCE</scope>
    <source>
        <strain evidence="2 3">cv. TO1000</strain>
    </source>
</reference>
<dbReference type="OMA" id="EWESAQP"/>
<organism evidence="2 3">
    <name type="scientific">Brassica oleracea var. oleracea</name>
    <dbReference type="NCBI Taxonomy" id="109376"/>
    <lineage>
        <taxon>Eukaryota</taxon>
        <taxon>Viridiplantae</taxon>
        <taxon>Streptophyta</taxon>
        <taxon>Embryophyta</taxon>
        <taxon>Tracheophyta</taxon>
        <taxon>Spermatophyta</taxon>
        <taxon>Magnoliopsida</taxon>
        <taxon>eudicotyledons</taxon>
        <taxon>Gunneridae</taxon>
        <taxon>Pentapetalae</taxon>
        <taxon>rosids</taxon>
        <taxon>malvids</taxon>
        <taxon>Brassicales</taxon>
        <taxon>Brassicaceae</taxon>
        <taxon>Brassiceae</taxon>
        <taxon>Brassica</taxon>
    </lineage>
</organism>
<sequence length="203" mass="22435">MKEWESAQPNRPTAALKPQPLSLLPRSTTISTTSTVCNTDASWKSGSAGLAWIFSDHTGTELSRKSISLEHVSSPMMAEALAIRGALLHATSTNITYICLRSDSQVLVQAICQRKWTMELYGVLSDIDSLSFSVVSPFASCCFIFIPRTENGPADQLTKGQLSSSFVIPFNGSLISINEFYVAQKKEEKVVRRKNVIIYYTIF</sequence>
<dbReference type="InterPro" id="IPR052929">
    <property type="entry name" value="RNase_H-like_EbsB-rel"/>
</dbReference>
<dbReference type="eggNOG" id="KOG1075">
    <property type="taxonomic scope" value="Eukaryota"/>
</dbReference>
<dbReference type="PANTHER" id="PTHR47074">
    <property type="entry name" value="BNAC02G40300D PROTEIN"/>
    <property type="match status" value="1"/>
</dbReference>
<evidence type="ECO:0000259" key="1">
    <source>
        <dbReference type="Pfam" id="PF13456"/>
    </source>
</evidence>
<feature type="domain" description="RNase H type-1" evidence="1">
    <location>
        <begin position="38"/>
        <end position="159"/>
    </location>
</feature>
<dbReference type="GO" id="GO:0003676">
    <property type="term" value="F:nucleic acid binding"/>
    <property type="evidence" value="ECO:0007669"/>
    <property type="project" value="InterPro"/>
</dbReference>
<dbReference type="Gene3D" id="3.30.420.10">
    <property type="entry name" value="Ribonuclease H-like superfamily/Ribonuclease H"/>
    <property type="match status" value="1"/>
</dbReference>
<accession>A0A0D3AV78</accession>
<dbReference type="EnsemblPlants" id="Bo2g134280.1">
    <property type="protein sequence ID" value="Bo2g134280.1"/>
    <property type="gene ID" value="Bo2g134280"/>
</dbReference>
<dbReference type="InterPro" id="IPR036397">
    <property type="entry name" value="RNaseH_sf"/>
</dbReference>
<evidence type="ECO:0000313" key="2">
    <source>
        <dbReference type="EnsemblPlants" id="Bo2g134280.1"/>
    </source>
</evidence>
<dbReference type="GO" id="GO:0004523">
    <property type="term" value="F:RNA-DNA hybrid ribonuclease activity"/>
    <property type="evidence" value="ECO:0007669"/>
    <property type="project" value="InterPro"/>
</dbReference>
<dbReference type="InterPro" id="IPR012337">
    <property type="entry name" value="RNaseH-like_sf"/>
</dbReference>
<dbReference type="InterPro" id="IPR044730">
    <property type="entry name" value="RNase_H-like_dom_plant"/>
</dbReference>
<protein>
    <recommendedName>
        <fullName evidence="1">RNase H type-1 domain-containing protein</fullName>
    </recommendedName>
</protein>
<proteinExistence type="predicted"/>
<name>A0A0D3AV78_BRAOL</name>
<dbReference type="HOGENOM" id="CLU_1350557_0_0_1"/>
<dbReference type="Pfam" id="PF13456">
    <property type="entry name" value="RVT_3"/>
    <property type="match status" value="1"/>
</dbReference>
<dbReference type="PANTHER" id="PTHR47074:SF49">
    <property type="entry name" value="POLYNUCLEOTIDYL TRANSFERASE, RIBONUCLEASE H-LIKE SUPERFAMILY PROTEIN"/>
    <property type="match status" value="1"/>
</dbReference>
<dbReference type="CDD" id="cd06222">
    <property type="entry name" value="RNase_H_like"/>
    <property type="match status" value="1"/>
</dbReference>
<dbReference type="Gramene" id="Bo2g134280.1">
    <property type="protein sequence ID" value="Bo2g134280.1"/>
    <property type="gene ID" value="Bo2g134280"/>
</dbReference>
<evidence type="ECO:0000313" key="3">
    <source>
        <dbReference type="Proteomes" id="UP000032141"/>
    </source>
</evidence>
<dbReference type="AlphaFoldDB" id="A0A0D3AV78"/>